<keyword evidence="3" id="KW-1185">Reference proteome</keyword>
<dbReference type="SUPFAM" id="SSF81383">
    <property type="entry name" value="F-box domain"/>
    <property type="match status" value="1"/>
</dbReference>
<gene>
    <name evidence="2" type="ORF">POM88_028852</name>
</gene>
<comment type="caution">
    <text evidence="2">The sequence shown here is derived from an EMBL/GenBank/DDBJ whole genome shotgun (WGS) entry which is preliminary data.</text>
</comment>
<accession>A0AAD8HTX5</accession>
<organism evidence="2 3">
    <name type="scientific">Heracleum sosnowskyi</name>
    <dbReference type="NCBI Taxonomy" id="360622"/>
    <lineage>
        <taxon>Eukaryota</taxon>
        <taxon>Viridiplantae</taxon>
        <taxon>Streptophyta</taxon>
        <taxon>Embryophyta</taxon>
        <taxon>Tracheophyta</taxon>
        <taxon>Spermatophyta</taxon>
        <taxon>Magnoliopsida</taxon>
        <taxon>eudicotyledons</taxon>
        <taxon>Gunneridae</taxon>
        <taxon>Pentapetalae</taxon>
        <taxon>asterids</taxon>
        <taxon>campanulids</taxon>
        <taxon>Apiales</taxon>
        <taxon>Apiaceae</taxon>
        <taxon>Apioideae</taxon>
        <taxon>apioid superclade</taxon>
        <taxon>Tordylieae</taxon>
        <taxon>Tordyliinae</taxon>
        <taxon>Heracleum</taxon>
    </lineage>
</organism>
<proteinExistence type="predicted"/>
<dbReference type="AlphaFoldDB" id="A0AAD8HTX5"/>
<dbReference type="InterPro" id="IPR053781">
    <property type="entry name" value="F-box_AtFBL13-like"/>
</dbReference>
<dbReference type="PANTHER" id="PTHR34223">
    <property type="entry name" value="OS11G0201299 PROTEIN"/>
    <property type="match status" value="1"/>
</dbReference>
<sequence length="164" mass="18752">MGDTKQQQQDEKDRISKLSDELLVQILSNLDSREAVQTCVLSKRWVHLWTTLPCLNLKQLLVPGFSVGDGFPCINQVYIDVQFNDSFYYCRSIRILIMQNLITLLNAVRGAPRLILSNKTIEVLREVPDTLGYQPSPFNNLKFLLLEILRVLILASAPIGWFCN</sequence>
<dbReference type="InterPro" id="IPR036047">
    <property type="entry name" value="F-box-like_dom_sf"/>
</dbReference>
<dbReference type="Gene3D" id="1.20.1280.50">
    <property type="match status" value="1"/>
</dbReference>
<name>A0AAD8HTX5_9APIA</name>
<dbReference type="CDD" id="cd22160">
    <property type="entry name" value="F-box_AtFBL13-like"/>
    <property type="match status" value="1"/>
</dbReference>
<reference evidence="2" key="1">
    <citation type="submission" date="2023-02" db="EMBL/GenBank/DDBJ databases">
        <title>Genome of toxic invasive species Heracleum sosnowskyi carries increased number of genes despite the absence of recent whole-genome duplications.</title>
        <authorList>
            <person name="Schelkunov M."/>
            <person name="Shtratnikova V."/>
            <person name="Makarenko M."/>
            <person name="Klepikova A."/>
            <person name="Omelchenko D."/>
            <person name="Novikova G."/>
            <person name="Obukhova E."/>
            <person name="Bogdanov V."/>
            <person name="Penin A."/>
            <person name="Logacheva M."/>
        </authorList>
    </citation>
    <scope>NUCLEOTIDE SEQUENCE</scope>
    <source>
        <strain evidence="2">Hsosn_3</strain>
        <tissue evidence="2">Leaf</tissue>
    </source>
</reference>
<dbReference type="InterPro" id="IPR001810">
    <property type="entry name" value="F-box_dom"/>
</dbReference>
<evidence type="ECO:0000259" key="1">
    <source>
        <dbReference type="Pfam" id="PF00646"/>
    </source>
</evidence>
<reference evidence="2" key="2">
    <citation type="submission" date="2023-05" db="EMBL/GenBank/DDBJ databases">
        <authorList>
            <person name="Schelkunov M.I."/>
        </authorList>
    </citation>
    <scope>NUCLEOTIDE SEQUENCE</scope>
    <source>
        <strain evidence="2">Hsosn_3</strain>
        <tissue evidence="2">Leaf</tissue>
    </source>
</reference>
<dbReference type="Pfam" id="PF00646">
    <property type="entry name" value="F-box"/>
    <property type="match status" value="1"/>
</dbReference>
<feature type="domain" description="F-box" evidence="1">
    <location>
        <begin position="15"/>
        <end position="54"/>
    </location>
</feature>
<protein>
    <recommendedName>
        <fullName evidence="1">F-box domain-containing protein</fullName>
    </recommendedName>
</protein>
<dbReference type="Proteomes" id="UP001237642">
    <property type="component" value="Unassembled WGS sequence"/>
</dbReference>
<evidence type="ECO:0000313" key="2">
    <source>
        <dbReference type="EMBL" id="KAK1372659.1"/>
    </source>
</evidence>
<evidence type="ECO:0000313" key="3">
    <source>
        <dbReference type="Proteomes" id="UP001237642"/>
    </source>
</evidence>
<dbReference type="InterPro" id="IPR053197">
    <property type="entry name" value="F-box_SCFL_complex_component"/>
</dbReference>
<dbReference type="EMBL" id="JAUIZM010000007">
    <property type="protein sequence ID" value="KAK1372659.1"/>
    <property type="molecule type" value="Genomic_DNA"/>
</dbReference>